<dbReference type="HOGENOM" id="CLU_2184378_0_0_1"/>
<organism evidence="1 2">
    <name type="scientific">Kuraishia capsulata CBS 1993</name>
    <dbReference type="NCBI Taxonomy" id="1382522"/>
    <lineage>
        <taxon>Eukaryota</taxon>
        <taxon>Fungi</taxon>
        <taxon>Dikarya</taxon>
        <taxon>Ascomycota</taxon>
        <taxon>Saccharomycotina</taxon>
        <taxon>Pichiomycetes</taxon>
        <taxon>Pichiales</taxon>
        <taxon>Pichiaceae</taxon>
        <taxon>Kuraishia</taxon>
    </lineage>
</organism>
<accession>W6MPD8</accession>
<protein>
    <submittedName>
        <fullName evidence="1">Uncharacterized protein</fullName>
    </submittedName>
</protein>
<reference evidence="1" key="1">
    <citation type="submission" date="2013-12" db="EMBL/GenBank/DDBJ databases">
        <authorList>
            <person name="Genoscope - CEA"/>
        </authorList>
    </citation>
    <scope>NUCLEOTIDE SEQUENCE</scope>
    <source>
        <strain evidence="1">CBS 1993</strain>
    </source>
</reference>
<dbReference type="RefSeq" id="XP_022460168.1">
    <property type="nucleotide sequence ID" value="XM_022600865.1"/>
</dbReference>
<name>W6MPD8_9ASCO</name>
<proteinExistence type="predicted"/>
<dbReference type="EMBL" id="HG793129">
    <property type="protein sequence ID" value="CDK28178.1"/>
    <property type="molecule type" value="Genomic_DNA"/>
</dbReference>
<keyword evidence="2" id="KW-1185">Reference proteome</keyword>
<evidence type="ECO:0000313" key="1">
    <source>
        <dbReference type="EMBL" id="CDK28178.1"/>
    </source>
</evidence>
<reference evidence="1" key="2">
    <citation type="submission" date="2014-02" db="EMBL/GenBank/DDBJ databases">
        <title>Complete DNA sequence of /Kuraishia capsulata/ illustrates novel genomic features among budding yeasts (/Saccharomycotina/).</title>
        <authorList>
            <person name="Morales L."/>
            <person name="Noel B."/>
            <person name="Porcel B."/>
            <person name="Marcet-Houben M."/>
            <person name="Hullo M-F."/>
            <person name="Sacerdot C."/>
            <person name="Tekaia F."/>
            <person name="Leh-Louis V."/>
            <person name="Despons L."/>
            <person name="Khanna V."/>
            <person name="Aury J-M."/>
            <person name="Barbe V."/>
            <person name="Couloux A."/>
            <person name="Labadie K."/>
            <person name="Pelletier E."/>
            <person name="Souciet J-L."/>
            <person name="Boekhout T."/>
            <person name="Gabaldon T."/>
            <person name="Wincker P."/>
            <person name="Dujon B."/>
        </authorList>
    </citation>
    <scope>NUCLEOTIDE SEQUENCE</scope>
    <source>
        <strain evidence="1">CBS 1993</strain>
    </source>
</reference>
<evidence type="ECO:0000313" key="2">
    <source>
        <dbReference type="Proteomes" id="UP000019384"/>
    </source>
</evidence>
<dbReference type="AlphaFoldDB" id="W6MPD8"/>
<dbReference type="Proteomes" id="UP000019384">
    <property type="component" value="Unassembled WGS sequence"/>
</dbReference>
<dbReference type="GeneID" id="34521556"/>
<sequence>MVPAADVVAATEVMEATAVDEVVSATQTGTNKEVSQVNPEAHSKVSVLQASPRAIEPVALVEADVLEAVLATGLVVVGTVLVPVLVPVPVDTTVLDSVAVAESVVTHRP</sequence>
<gene>
    <name evidence="1" type="ORF">KUCA_T00004160001</name>
</gene>